<name>A0A3P5Z7E7_BRACM</name>
<dbReference type="Gene3D" id="3.40.50.150">
    <property type="entry name" value="Vaccinia Virus protein VP39"/>
    <property type="match status" value="1"/>
</dbReference>
<accession>A0A3P5Z7E7</accession>
<dbReference type="GO" id="GO:0046872">
    <property type="term" value="F:metal ion binding"/>
    <property type="evidence" value="ECO:0007669"/>
    <property type="project" value="UniProtKB-KW"/>
</dbReference>
<keyword evidence="3" id="KW-0949">S-adenosyl-L-methionine</keyword>
<dbReference type="EMBL" id="LR031571">
    <property type="protein sequence ID" value="VDC75782.1"/>
    <property type="molecule type" value="Genomic_DNA"/>
</dbReference>
<dbReference type="PANTHER" id="PTHR31009">
    <property type="entry name" value="S-ADENOSYL-L-METHIONINE:CARBOXYL METHYLTRANSFERASE FAMILY PROTEIN"/>
    <property type="match status" value="1"/>
</dbReference>
<dbReference type="GO" id="GO:0008168">
    <property type="term" value="F:methyltransferase activity"/>
    <property type="evidence" value="ECO:0007669"/>
    <property type="project" value="UniProtKB-KW"/>
</dbReference>
<evidence type="ECO:0000313" key="6">
    <source>
        <dbReference type="EMBL" id="VDC75782.1"/>
    </source>
</evidence>
<dbReference type="InterPro" id="IPR042086">
    <property type="entry name" value="MeTrfase_capping"/>
</dbReference>
<reference evidence="6" key="1">
    <citation type="submission" date="2018-11" db="EMBL/GenBank/DDBJ databases">
        <authorList>
            <consortium name="Genoscope - CEA"/>
            <person name="William W."/>
        </authorList>
    </citation>
    <scope>NUCLEOTIDE SEQUENCE</scope>
</reference>
<keyword evidence="5" id="KW-0460">Magnesium</keyword>
<keyword evidence="1" id="KW-0489">Methyltransferase</keyword>
<keyword evidence="2" id="KW-0808">Transferase</keyword>
<evidence type="ECO:0000256" key="4">
    <source>
        <dbReference type="ARBA" id="ARBA00022723"/>
    </source>
</evidence>
<dbReference type="AlphaFoldDB" id="A0A3P5Z7E7"/>
<keyword evidence="4" id="KW-0479">Metal-binding</keyword>
<evidence type="ECO:0000256" key="2">
    <source>
        <dbReference type="ARBA" id="ARBA00022679"/>
    </source>
</evidence>
<proteinExistence type="predicted"/>
<protein>
    <submittedName>
        <fullName evidence="6">Uncharacterized protein</fullName>
    </submittedName>
</protein>
<evidence type="ECO:0000256" key="5">
    <source>
        <dbReference type="ARBA" id="ARBA00022842"/>
    </source>
</evidence>
<dbReference type="InterPro" id="IPR005299">
    <property type="entry name" value="MeTrfase_7"/>
</dbReference>
<dbReference type="InterPro" id="IPR029063">
    <property type="entry name" value="SAM-dependent_MTases_sf"/>
</dbReference>
<gene>
    <name evidence="6" type="ORF">BRAA01T02284Z</name>
</gene>
<sequence>MRSEEVVSNGRMVLIFKGRNASDPLYRESCHYWSLLTDSLLDLVSEGIVKESDVDSFNLPFYDAGEEEVREIVQKEGSFEINIIETHEHLVPYKDSEEDDDETCRLKFGEMMASRKRSITVTMLVAHFGDAIIDRLFEKYDTTQPSTTLLQEAATKRPSTLSYR</sequence>
<evidence type="ECO:0000256" key="3">
    <source>
        <dbReference type="ARBA" id="ARBA00022691"/>
    </source>
</evidence>
<dbReference type="Pfam" id="PF03492">
    <property type="entry name" value="Methyltransf_7"/>
    <property type="match status" value="1"/>
</dbReference>
<organism evidence="6">
    <name type="scientific">Brassica campestris</name>
    <name type="common">Field mustard</name>
    <dbReference type="NCBI Taxonomy" id="3711"/>
    <lineage>
        <taxon>Eukaryota</taxon>
        <taxon>Viridiplantae</taxon>
        <taxon>Streptophyta</taxon>
        <taxon>Embryophyta</taxon>
        <taxon>Tracheophyta</taxon>
        <taxon>Spermatophyta</taxon>
        <taxon>Magnoliopsida</taxon>
        <taxon>eudicotyledons</taxon>
        <taxon>Gunneridae</taxon>
        <taxon>Pentapetalae</taxon>
        <taxon>rosids</taxon>
        <taxon>malvids</taxon>
        <taxon>Brassicales</taxon>
        <taxon>Brassicaceae</taxon>
        <taxon>Brassiceae</taxon>
        <taxon>Brassica</taxon>
    </lineage>
</organism>
<evidence type="ECO:0000256" key="1">
    <source>
        <dbReference type="ARBA" id="ARBA00022603"/>
    </source>
</evidence>
<dbReference type="SUPFAM" id="SSF53335">
    <property type="entry name" value="S-adenosyl-L-methionine-dependent methyltransferases"/>
    <property type="match status" value="1"/>
</dbReference>
<dbReference type="Gene3D" id="1.10.1200.270">
    <property type="entry name" value="Methyltransferase, alpha-helical capping domain"/>
    <property type="match status" value="1"/>
</dbReference>
<dbReference type="GO" id="GO:0032259">
    <property type="term" value="P:methylation"/>
    <property type="evidence" value="ECO:0007669"/>
    <property type="project" value="UniProtKB-KW"/>
</dbReference>